<dbReference type="AlphaFoldDB" id="A0A5B9QC82"/>
<feature type="transmembrane region" description="Helical" evidence="1">
    <location>
        <begin position="242"/>
        <end position="262"/>
    </location>
</feature>
<feature type="transmembrane region" description="Helical" evidence="1">
    <location>
        <begin position="209"/>
        <end position="230"/>
    </location>
</feature>
<evidence type="ECO:0000259" key="2">
    <source>
        <dbReference type="Pfam" id="PF14237"/>
    </source>
</evidence>
<feature type="transmembrane region" description="Helical" evidence="1">
    <location>
        <begin position="397"/>
        <end position="415"/>
    </location>
</feature>
<organism evidence="3 4">
    <name type="scientific">Bythopirellula goksoeyrii</name>
    <dbReference type="NCBI Taxonomy" id="1400387"/>
    <lineage>
        <taxon>Bacteria</taxon>
        <taxon>Pseudomonadati</taxon>
        <taxon>Planctomycetota</taxon>
        <taxon>Planctomycetia</taxon>
        <taxon>Pirellulales</taxon>
        <taxon>Lacipirellulaceae</taxon>
        <taxon>Bythopirellula</taxon>
    </lineage>
</organism>
<evidence type="ECO:0000313" key="4">
    <source>
        <dbReference type="Proteomes" id="UP000323917"/>
    </source>
</evidence>
<keyword evidence="1" id="KW-0472">Membrane</keyword>
<dbReference type="EMBL" id="CP042913">
    <property type="protein sequence ID" value="QEG35132.1"/>
    <property type="molecule type" value="Genomic_DNA"/>
</dbReference>
<accession>A0A5B9QC82</accession>
<feature type="transmembrane region" description="Helical" evidence="1">
    <location>
        <begin position="317"/>
        <end position="337"/>
    </location>
</feature>
<proteinExistence type="predicted"/>
<dbReference type="InterPro" id="IPR026898">
    <property type="entry name" value="PrsW"/>
</dbReference>
<feature type="transmembrane region" description="Helical" evidence="1">
    <location>
        <begin position="357"/>
        <end position="385"/>
    </location>
</feature>
<evidence type="ECO:0000256" key="1">
    <source>
        <dbReference type="SAM" id="Phobius"/>
    </source>
</evidence>
<dbReference type="KEGG" id="bgok:Pr1d_24230"/>
<gene>
    <name evidence="3" type="ORF">Pr1d_24230</name>
</gene>
<evidence type="ECO:0000313" key="3">
    <source>
        <dbReference type="EMBL" id="QEG35132.1"/>
    </source>
</evidence>
<reference evidence="3 4" key="1">
    <citation type="submission" date="2019-08" db="EMBL/GenBank/DDBJ databases">
        <title>Deep-cultivation of Planctomycetes and their phenomic and genomic characterization uncovers novel biology.</title>
        <authorList>
            <person name="Wiegand S."/>
            <person name="Jogler M."/>
            <person name="Boedeker C."/>
            <person name="Pinto D."/>
            <person name="Vollmers J."/>
            <person name="Rivas-Marin E."/>
            <person name="Kohn T."/>
            <person name="Peeters S.H."/>
            <person name="Heuer A."/>
            <person name="Rast P."/>
            <person name="Oberbeckmann S."/>
            <person name="Bunk B."/>
            <person name="Jeske O."/>
            <person name="Meyerdierks A."/>
            <person name="Storesund J.E."/>
            <person name="Kallscheuer N."/>
            <person name="Luecker S."/>
            <person name="Lage O.M."/>
            <person name="Pohl T."/>
            <person name="Merkel B.J."/>
            <person name="Hornburger P."/>
            <person name="Mueller R.-W."/>
            <person name="Bruemmer F."/>
            <person name="Labrenz M."/>
            <person name="Spormann A.M."/>
            <person name="Op den Camp H."/>
            <person name="Overmann J."/>
            <person name="Amann R."/>
            <person name="Jetten M.S.M."/>
            <person name="Mascher T."/>
            <person name="Medema M.H."/>
            <person name="Devos D.P."/>
            <person name="Kaster A.-K."/>
            <person name="Ovreas L."/>
            <person name="Rohde M."/>
            <person name="Galperin M.Y."/>
            <person name="Jogler C."/>
        </authorList>
    </citation>
    <scope>NUCLEOTIDE SEQUENCE [LARGE SCALE GENOMIC DNA]</scope>
    <source>
        <strain evidence="3 4">Pr1d</strain>
    </source>
</reference>
<name>A0A5B9QC82_9BACT</name>
<feature type="transmembrane region" description="Helical" evidence="1">
    <location>
        <begin position="421"/>
        <end position="440"/>
    </location>
</feature>
<dbReference type="OrthoDB" id="292841at2"/>
<keyword evidence="1" id="KW-1133">Transmembrane helix</keyword>
<dbReference type="PANTHER" id="PTHR36844:SF1">
    <property type="entry name" value="PROTEASE PRSW"/>
    <property type="match status" value="1"/>
</dbReference>
<dbReference type="Pfam" id="PF14237">
    <property type="entry name" value="GYF_2"/>
    <property type="match status" value="1"/>
</dbReference>
<dbReference type="Pfam" id="PF13367">
    <property type="entry name" value="PrsW-protease"/>
    <property type="match status" value="1"/>
</dbReference>
<dbReference type="RefSeq" id="WP_148073681.1">
    <property type="nucleotide sequence ID" value="NZ_CP042913.1"/>
</dbReference>
<feature type="transmembrane region" description="Helical" evidence="1">
    <location>
        <begin position="178"/>
        <end position="197"/>
    </location>
</feature>
<keyword evidence="4" id="KW-1185">Reference proteome</keyword>
<sequence length="461" mass="50360">MGDSYYVRIRGRVNGPFDEKKLAELVQRGQLGRSHEVSLDGYTWSDAGSIAHLFVKPKQTESPQKTIPKAQETGNRAAVLPQPQPPPAEWYYAVDGNRKGPVTWAALQSKASAGEVASTTLVWKQGMTDWLAAADITDLINNSGKSISSSGIGSPNSTSAMSWGELFPVFGVLNDGSWTLAWVQCLAVALLFPLVALEYHGIETLELTWAALTFSLYFSLLWTAFFHWCIDPSRISPWRMAGVWLFTATLGMLGAVIGSMIVMPFLGDFLTNPSEASFLKRFVGWTFGVGLTEESGKLLALLVVASHLKVDKLPRTYCFLGVVSGLAFGTIEAVAYTHGYVAQHENSTDPSSQTYGVLLFLFMLRWLSLPLLHAVWAGLAGYFLGLSYYARHNSWGWVLRGVLIAAVLHGLYDLGAGDESYSWVAIAAAATSLALLVGYLRSEDTMIDRVSSYEPKPANVH</sequence>
<dbReference type="Proteomes" id="UP000323917">
    <property type="component" value="Chromosome"/>
</dbReference>
<dbReference type="PANTHER" id="PTHR36844">
    <property type="entry name" value="PROTEASE PRSW"/>
    <property type="match status" value="1"/>
</dbReference>
<feature type="transmembrane region" description="Helical" evidence="1">
    <location>
        <begin position="282"/>
        <end position="305"/>
    </location>
</feature>
<dbReference type="InterPro" id="IPR025640">
    <property type="entry name" value="GYF_2"/>
</dbReference>
<dbReference type="GO" id="GO:0008233">
    <property type="term" value="F:peptidase activity"/>
    <property type="evidence" value="ECO:0007669"/>
    <property type="project" value="InterPro"/>
</dbReference>
<protein>
    <recommendedName>
        <fullName evidence="2">GYF domain-containing protein</fullName>
    </recommendedName>
</protein>
<keyword evidence="1" id="KW-0812">Transmembrane</keyword>
<feature type="domain" description="GYF" evidence="2">
    <location>
        <begin position="90"/>
        <end position="139"/>
    </location>
</feature>